<gene>
    <name evidence="1" type="ORF">NCTC10112_00575</name>
</gene>
<sequence>MFSELEISSGITKPFPIFKFKQDFERDHIKNISLAPDFDYKIIETYYSNIFGIKKINNKSEWNYQEFNNKIAKTQNVNLLYLFNGKMIINTKLNNWDNDNVYLLQVFWTELELKNGYEPADNTNSGAPLKGYYRYLQKIVFDTSLNLGNKSLLSFNSSSDYFYQSKEALNNFSINGISNTATEINLKNVLTTLGTQNLVQLSMLFNGSRKDNDNHRPDFSNTKLIIPVGYDFSKLNISYANFKEIEIQGNVEANKLPNFIDVNFTDKSPLITKLKVDNVKFVNNSDNVEFWNKLNYCGWFNFNSINDMTEIDLENWKTSYSNFLAPLVRFTGKLVISSNCQSLLYLSDLSEFYASIVEIKNGITSIQGNVFTSKYLKKLILPSTLKSFGLTTFYNFQIDELILNGFDTSQEKINIKEWLAFFNNNKESINLLASLANKKLLIPKDFNIEADEDIMNKIVDILQFKNLNELIFEEGTTALPAKFLLAVYNTYLSVNKEISTIIIPKSINDFSGLTDKFPMYRFDIKWYKYLKFNLLNDNIENLDLNNYINNKFSPLIFGLIWKAKNINISLDNLIELYKMYDYNLIFWLKHANKTIVGDTKLTITNWKNFFNGTKSQIATELISLLYGLKTNDYNYDYKVRDDILLELNVDYSFSTFEKLIEVLVQLNSSIWNVKFLFNNDIKYSFSIDDYRYYGRLEYYDYKNIRGIGAVLNFKNLTTPKDETLNYSISNGEIGAEVVSQLMSYSGSKIFFSKSLNNYSDSKYFSSLPFNSGWFNNFVKEIEFEEGTNLEIIKLILNKFIASSKFTALQKIIIPSNIELFGDTLYDYNLRNYVDRKFSNSNPLTFEFKSFKTYFQHNHFMDINSWYDKIKIVYEDNFEFKFDKVNDFIYLKPQNFTKVQIDKSQYLNKMNLYVKYILWALNYLPSLGDLSKLTINKEMLLKASASEMNNFIWNISYYQQQLLNKNDIMFDEVKITTDAFEVLTNLGSSLFSKGYTPNENNALNITINNLILEQTTILNRNVGRYWDFNIIKVKKINGSNTLNYNDFYNKWPKYLLASNINQKIVISDGTNYSDIDTDFTFRDVDTLEFGENVTFDNNSILKISNVKKLIMPESTIRNMVNYMKSAKNDPYPYNRLAIRNRLFYKGFIESINGLTEINLSEWIEKYSEDVWPLLYNFKGKVIVDKNFDMAKYGANNISDNDTYKFSKFWGAAWTEIQFENGIEYIPANVFLDLNNLRKIIFPNDKLNINSLNFIISNVKNIEIINESSVVHNLTGISKEYTAIYNGVKLFSYPLDRLHTNLNKLIISEGYEKLSLNNPLYDFPDLMVGVKTGEILDKFTLELPSTIDMIYKGSFDYLFDRVYGNELIQYAKAIEIKIHANDEKFAKIKKLIEDSLIDIEYLKSITIIQEN</sequence>
<reference evidence="1 2" key="1">
    <citation type="submission" date="2019-01" db="EMBL/GenBank/DDBJ databases">
        <authorList>
            <consortium name="Pathogen Informatics"/>
        </authorList>
    </citation>
    <scope>NUCLEOTIDE SEQUENCE [LARGE SCALE GENOMIC DNA]</scope>
    <source>
        <strain evidence="1 2">NCTC10112</strain>
    </source>
</reference>
<proteinExistence type="predicted"/>
<protein>
    <submittedName>
        <fullName evidence="1">Uncharacterized protein</fullName>
    </submittedName>
</protein>
<dbReference type="EMBL" id="LR214940">
    <property type="protein sequence ID" value="VEU55979.1"/>
    <property type="molecule type" value="Genomic_DNA"/>
</dbReference>
<keyword evidence="2" id="KW-1185">Reference proteome</keyword>
<evidence type="ECO:0000313" key="1">
    <source>
        <dbReference type="EMBL" id="VEU55979.1"/>
    </source>
</evidence>
<name>A0A448ZXJ7_METOS</name>
<dbReference type="Proteomes" id="UP000290482">
    <property type="component" value="Chromosome"/>
</dbReference>
<organism evidence="1 2">
    <name type="scientific">Metamycoplasma orale</name>
    <name type="common">Mycoplasma orale</name>
    <dbReference type="NCBI Taxonomy" id="2121"/>
    <lineage>
        <taxon>Bacteria</taxon>
        <taxon>Bacillati</taxon>
        <taxon>Mycoplasmatota</taxon>
        <taxon>Mycoplasmoidales</taxon>
        <taxon>Metamycoplasmataceae</taxon>
        <taxon>Metamycoplasma</taxon>
    </lineage>
</organism>
<accession>A0A448ZXJ7</accession>
<dbReference type="KEGG" id="mob:NCTC10112_00575"/>
<dbReference type="RefSeq" id="WP_129619159.1">
    <property type="nucleotide sequence ID" value="NZ_LR214940.1"/>
</dbReference>
<evidence type="ECO:0000313" key="2">
    <source>
        <dbReference type="Proteomes" id="UP000290482"/>
    </source>
</evidence>